<evidence type="ECO:0000256" key="5">
    <source>
        <dbReference type="ARBA" id="ARBA00023125"/>
    </source>
</evidence>
<dbReference type="Gene3D" id="4.10.280.10">
    <property type="entry name" value="Helix-loop-helix DNA-binding domain"/>
    <property type="match status" value="1"/>
</dbReference>
<sequence length="335" mass="38082">MQESKCFSDGDGVEWFSQSKCTDEKMTKRDAKVLLRISKEVKIKPRLKIRRKSVSFADDVIVYLYDKDSPTVRMDPDSSSSSNPLTEVLHDDNSLEWEDDFLALEKNCHPQTHLEPFTFRSANATIPKRQSLVLSQNYQRRDLNSDLKVFGLFKGTTMKSRAKAGKLTSEPWSDPEPELEADTEAASSEPEGSEDSWRGSLRSGGPKRGGRRRKRSHGTSSKERSVRRLESNERERQRMHKLNNAFQALREAIPHVKTDKKLSKIETLTLAKNYIKALTTIILDMSGACSPNSAEQADSNAAKLLQCYQQHLEEEGEEDLTQYLTQIHRSLSQDS</sequence>
<feature type="region of interest" description="Disordered" evidence="12">
    <location>
        <begin position="160"/>
        <end position="237"/>
    </location>
</feature>
<dbReference type="GO" id="GO:0070888">
    <property type="term" value="F:E-box binding"/>
    <property type="evidence" value="ECO:0007669"/>
    <property type="project" value="TreeGrafter"/>
</dbReference>
<dbReference type="PANTHER" id="PTHR19290">
    <property type="entry name" value="BASIC HELIX-LOOP-HELIX PROTEIN NEUROGENIN-RELATED"/>
    <property type="match status" value="1"/>
</dbReference>
<feature type="compositionally biased region" description="Basic and acidic residues" evidence="12">
    <location>
        <begin position="220"/>
        <end position="236"/>
    </location>
</feature>
<evidence type="ECO:0000256" key="1">
    <source>
        <dbReference type="ARBA" id="ARBA00004123"/>
    </source>
</evidence>
<dbReference type="Pfam" id="PF00010">
    <property type="entry name" value="HLH"/>
    <property type="match status" value="1"/>
</dbReference>
<accession>A0AAV2LD22</accession>
<evidence type="ECO:0000256" key="6">
    <source>
        <dbReference type="ARBA" id="ARBA00023163"/>
    </source>
</evidence>
<organism evidence="14 15">
    <name type="scientific">Knipowitschia caucasica</name>
    <name type="common">Caucasian dwarf goby</name>
    <name type="synonym">Pomatoschistus caucasicus</name>
    <dbReference type="NCBI Taxonomy" id="637954"/>
    <lineage>
        <taxon>Eukaryota</taxon>
        <taxon>Metazoa</taxon>
        <taxon>Chordata</taxon>
        <taxon>Craniata</taxon>
        <taxon>Vertebrata</taxon>
        <taxon>Euteleostomi</taxon>
        <taxon>Actinopterygii</taxon>
        <taxon>Neopterygii</taxon>
        <taxon>Teleostei</taxon>
        <taxon>Neoteleostei</taxon>
        <taxon>Acanthomorphata</taxon>
        <taxon>Gobiaria</taxon>
        <taxon>Gobiiformes</taxon>
        <taxon>Gobioidei</taxon>
        <taxon>Gobiidae</taxon>
        <taxon>Gobiinae</taxon>
        <taxon>Knipowitschia</taxon>
    </lineage>
</organism>
<reference evidence="14 15" key="1">
    <citation type="submission" date="2024-04" db="EMBL/GenBank/DDBJ databases">
        <authorList>
            <person name="Waldvogel A.-M."/>
            <person name="Schoenle A."/>
        </authorList>
    </citation>
    <scope>NUCLEOTIDE SEQUENCE [LARGE SCALE GENOMIC DNA]</scope>
</reference>
<dbReference type="SMART" id="SM00353">
    <property type="entry name" value="HLH"/>
    <property type="match status" value="1"/>
</dbReference>
<evidence type="ECO:0000256" key="9">
    <source>
        <dbReference type="ARBA" id="ARBA00067368"/>
    </source>
</evidence>
<proteinExistence type="predicted"/>
<dbReference type="GO" id="GO:0045944">
    <property type="term" value="P:positive regulation of transcription by RNA polymerase II"/>
    <property type="evidence" value="ECO:0007669"/>
    <property type="project" value="TreeGrafter"/>
</dbReference>
<evidence type="ECO:0000256" key="3">
    <source>
        <dbReference type="ARBA" id="ARBA00022553"/>
    </source>
</evidence>
<keyword evidence="15" id="KW-1185">Reference proteome</keyword>
<gene>
    <name evidence="14" type="ORF">KC01_LOCUS27394</name>
</gene>
<keyword evidence="2" id="KW-0678">Repressor</keyword>
<dbReference type="EMBL" id="OZ035845">
    <property type="protein sequence ID" value="CAL1599063.1"/>
    <property type="molecule type" value="Genomic_DNA"/>
</dbReference>
<evidence type="ECO:0000259" key="13">
    <source>
        <dbReference type="PROSITE" id="PS50888"/>
    </source>
</evidence>
<dbReference type="GO" id="GO:0005634">
    <property type="term" value="C:nucleus"/>
    <property type="evidence" value="ECO:0007669"/>
    <property type="project" value="UniProtKB-SubCell"/>
</dbReference>
<keyword evidence="6" id="KW-0804">Transcription</keyword>
<evidence type="ECO:0000313" key="15">
    <source>
        <dbReference type="Proteomes" id="UP001497482"/>
    </source>
</evidence>
<dbReference type="FunFam" id="4.10.280.10:FF:000065">
    <property type="entry name" value="class A basic helix-loop-helix protein 15"/>
    <property type="match status" value="1"/>
</dbReference>
<comment type="subcellular location">
    <subcellularLocation>
        <location evidence="1">Nucleus</location>
    </subcellularLocation>
</comment>
<evidence type="ECO:0000313" key="14">
    <source>
        <dbReference type="EMBL" id="CAL1599063.1"/>
    </source>
</evidence>
<dbReference type="AlphaFoldDB" id="A0AAV2LD22"/>
<keyword evidence="7" id="KW-0539">Nucleus</keyword>
<dbReference type="PANTHER" id="PTHR19290:SF160">
    <property type="entry name" value="CLASS A BASIC HELIX-LOOP-HELIX PROTEIN 15"/>
    <property type="match status" value="1"/>
</dbReference>
<protein>
    <recommendedName>
        <fullName evidence="9">Class A basic helix-loop-helix protein 15</fullName>
    </recommendedName>
    <alternativeName>
        <fullName evidence="11">Class B basic helix-loop-helix protein 8</fullName>
    </alternativeName>
    <alternativeName>
        <fullName evidence="10">Muscle, intestine and stomach expression 1</fullName>
    </alternativeName>
</protein>
<feature type="compositionally biased region" description="Acidic residues" evidence="12">
    <location>
        <begin position="173"/>
        <end position="183"/>
    </location>
</feature>
<evidence type="ECO:0000256" key="10">
    <source>
        <dbReference type="ARBA" id="ARBA00076138"/>
    </source>
</evidence>
<dbReference type="GO" id="GO:0007423">
    <property type="term" value="P:sensory organ development"/>
    <property type="evidence" value="ECO:0007669"/>
    <property type="project" value="TreeGrafter"/>
</dbReference>
<dbReference type="Proteomes" id="UP001497482">
    <property type="component" value="Chromosome 23"/>
</dbReference>
<feature type="compositionally biased region" description="Basic residues" evidence="12">
    <location>
        <begin position="208"/>
        <end position="217"/>
    </location>
</feature>
<feature type="domain" description="BHLH" evidence="13">
    <location>
        <begin position="226"/>
        <end position="278"/>
    </location>
</feature>
<dbReference type="InterPro" id="IPR036638">
    <property type="entry name" value="HLH_DNA-bd_sf"/>
</dbReference>
<dbReference type="CDD" id="cd19711">
    <property type="entry name" value="bHLH_TS_MIST1"/>
    <property type="match status" value="1"/>
</dbReference>
<keyword evidence="4" id="KW-0805">Transcription regulation</keyword>
<dbReference type="GO" id="GO:0046983">
    <property type="term" value="F:protein dimerization activity"/>
    <property type="evidence" value="ECO:0007669"/>
    <property type="project" value="InterPro"/>
</dbReference>
<name>A0AAV2LD22_KNICA</name>
<keyword evidence="5" id="KW-0238">DNA-binding</keyword>
<evidence type="ECO:0000256" key="2">
    <source>
        <dbReference type="ARBA" id="ARBA00022491"/>
    </source>
</evidence>
<evidence type="ECO:0000256" key="4">
    <source>
        <dbReference type="ARBA" id="ARBA00023015"/>
    </source>
</evidence>
<dbReference type="SUPFAM" id="SSF47459">
    <property type="entry name" value="HLH, helix-loop-helix DNA-binding domain"/>
    <property type="match status" value="1"/>
</dbReference>
<evidence type="ECO:0000256" key="12">
    <source>
        <dbReference type="SAM" id="MobiDB-lite"/>
    </source>
</evidence>
<dbReference type="GO" id="GO:0000981">
    <property type="term" value="F:DNA-binding transcription factor activity, RNA polymerase II-specific"/>
    <property type="evidence" value="ECO:0007669"/>
    <property type="project" value="TreeGrafter"/>
</dbReference>
<evidence type="ECO:0000256" key="7">
    <source>
        <dbReference type="ARBA" id="ARBA00023242"/>
    </source>
</evidence>
<dbReference type="InterPro" id="IPR050359">
    <property type="entry name" value="bHLH_transcription_factors"/>
</dbReference>
<keyword evidence="3" id="KW-0597">Phosphoprotein</keyword>
<evidence type="ECO:0000256" key="8">
    <source>
        <dbReference type="ARBA" id="ARBA00064489"/>
    </source>
</evidence>
<dbReference type="InterPro" id="IPR011598">
    <property type="entry name" value="bHLH_dom"/>
</dbReference>
<comment type="subunit">
    <text evidence="8">Forms homodimers or heterodimers with TCF3 gene products E12 and E47. These dimers bind to the E-box site, however, heterodimer with MYOD1 does not bind target DNA.</text>
</comment>
<dbReference type="PROSITE" id="PS50888">
    <property type="entry name" value="BHLH"/>
    <property type="match status" value="1"/>
</dbReference>
<evidence type="ECO:0000256" key="11">
    <source>
        <dbReference type="ARBA" id="ARBA00077672"/>
    </source>
</evidence>
<dbReference type="GO" id="GO:0061564">
    <property type="term" value="P:axon development"/>
    <property type="evidence" value="ECO:0007669"/>
    <property type="project" value="TreeGrafter"/>
</dbReference>